<comment type="caution">
    <text evidence="2">The sequence shown here is derived from an EMBL/GenBank/DDBJ whole genome shotgun (WGS) entry which is preliminary data.</text>
</comment>
<dbReference type="AlphaFoldDB" id="A0A556MN77"/>
<organism evidence="2 3">
    <name type="scientific">Fluviicola chungangensis</name>
    <dbReference type="NCBI Taxonomy" id="2597671"/>
    <lineage>
        <taxon>Bacteria</taxon>
        <taxon>Pseudomonadati</taxon>
        <taxon>Bacteroidota</taxon>
        <taxon>Flavobacteriia</taxon>
        <taxon>Flavobacteriales</taxon>
        <taxon>Crocinitomicaceae</taxon>
        <taxon>Fluviicola</taxon>
    </lineage>
</organism>
<keyword evidence="1" id="KW-0812">Transmembrane</keyword>
<name>A0A556MN77_9FLAO</name>
<keyword evidence="1" id="KW-0472">Membrane</keyword>
<evidence type="ECO:0000256" key="1">
    <source>
        <dbReference type="SAM" id="Phobius"/>
    </source>
</evidence>
<dbReference type="EMBL" id="VLPL01000008">
    <property type="protein sequence ID" value="TSJ41278.1"/>
    <property type="molecule type" value="Genomic_DNA"/>
</dbReference>
<dbReference type="OrthoDB" id="9892275at2"/>
<proteinExistence type="predicted"/>
<accession>A0A556MN77</accession>
<evidence type="ECO:0000313" key="3">
    <source>
        <dbReference type="Proteomes" id="UP000316008"/>
    </source>
</evidence>
<protein>
    <submittedName>
        <fullName evidence="2">Uncharacterized protein</fullName>
    </submittedName>
</protein>
<dbReference type="Proteomes" id="UP000316008">
    <property type="component" value="Unassembled WGS sequence"/>
</dbReference>
<sequence length="109" mass="12277">MESEKSSQWYIADDMPHKEFMEENGLDPKDFSDSLREKLSLFDVEFATALNDGIVTEEEYTSLHSFSSELERLIRKEWEAKKESSQTGAVVAVLIGLGAIIGLGKIFKS</sequence>
<reference evidence="2 3" key="1">
    <citation type="submission" date="2019-07" db="EMBL/GenBank/DDBJ databases">
        <authorList>
            <person name="Huq M.A."/>
        </authorList>
    </citation>
    <scope>NUCLEOTIDE SEQUENCE [LARGE SCALE GENOMIC DNA]</scope>
    <source>
        <strain evidence="2 3">MAH-3</strain>
    </source>
</reference>
<dbReference type="RefSeq" id="WP_144334089.1">
    <property type="nucleotide sequence ID" value="NZ_VLPL01000008.1"/>
</dbReference>
<keyword evidence="3" id="KW-1185">Reference proteome</keyword>
<feature type="transmembrane region" description="Helical" evidence="1">
    <location>
        <begin position="88"/>
        <end position="107"/>
    </location>
</feature>
<evidence type="ECO:0000313" key="2">
    <source>
        <dbReference type="EMBL" id="TSJ41278.1"/>
    </source>
</evidence>
<gene>
    <name evidence="2" type="ORF">FO442_15315</name>
</gene>
<keyword evidence="1" id="KW-1133">Transmembrane helix</keyword>